<keyword evidence="6" id="KW-1185">Reference proteome</keyword>
<gene>
    <name evidence="5" type="ORF">HMPREF9446_02978</name>
</gene>
<protein>
    <submittedName>
        <fullName evidence="5">Kinase, PfkB family</fullName>
    </submittedName>
</protein>
<keyword evidence="3 5" id="KW-0418">Kinase</keyword>
<accession>F3PW45</accession>
<dbReference type="eggNOG" id="COG0524">
    <property type="taxonomic scope" value="Bacteria"/>
</dbReference>
<dbReference type="SUPFAM" id="SSF53613">
    <property type="entry name" value="Ribokinase-like"/>
    <property type="match status" value="1"/>
</dbReference>
<comment type="caution">
    <text evidence="5">The sequence shown here is derived from an EMBL/GenBank/DDBJ whole genome shotgun (WGS) entry which is preliminary data.</text>
</comment>
<dbReference type="CDD" id="cd01168">
    <property type="entry name" value="adenosine_kinase"/>
    <property type="match status" value="1"/>
</dbReference>
<name>F3PW45_9BACE</name>
<dbReference type="PROSITE" id="PS00584">
    <property type="entry name" value="PFKB_KINASES_2"/>
    <property type="match status" value="1"/>
</dbReference>
<evidence type="ECO:0000259" key="4">
    <source>
        <dbReference type="Pfam" id="PF00294"/>
    </source>
</evidence>
<dbReference type="InterPro" id="IPR011611">
    <property type="entry name" value="PfkB_dom"/>
</dbReference>
<dbReference type="PANTHER" id="PTHR43320:SF3">
    <property type="entry name" value="CARBOHYDRATE KINASE PFKB DOMAIN-CONTAINING PROTEIN"/>
    <property type="match status" value="1"/>
</dbReference>
<dbReference type="InterPro" id="IPR002173">
    <property type="entry name" value="Carboh/pur_kinase_PfkB_CS"/>
</dbReference>
<evidence type="ECO:0000256" key="1">
    <source>
        <dbReference type="ARBA" id="ARBA00010688"/>
    </source>
</evidence>
<evidence type="ECO:0000313" key="6">
    <source>
        <dbReference type="Proteomes" id="UP000003416"/>
    </source>
</evidence>
<dbReference type="InterPro" id="IPR052700">
    <property type="entry name" value="Carb_kinase_PfkB-like"/>
</dbReference>
<evidence type="ECO:0000313" key="5">
    <source>
        <dbReference type="EMBL" id="EGF52623.1"/>
    </source>
</evidence>
<dbReference type="HOGENOM" id="CLU_027634_5_1_10"/>
<dbReference type="Gene3D" id="3.40.1190.20">
    <property type="match status" value="1"/>
</dbReference>
<keyword evidence="2" id="KW-0808">Transferase</keyword>
<dbReference type="AlphaFoldDB" id="F3PW45"/>
<dbReference type="GO" id="GO:0016301">
    <property type="term" value="F:kinase activity"/>
    <property type="evidence" value="ECO:0007669"/>
    <property type="project" value="UniProtKB-KW"/>
</dbReference>
<dbReference type="PANTHER" id="PTHR43320">
    <property type="entry name" value="SUGAR KINASE"/>
    <property type="match status" value="1"/>
</dbReference>
<dbReference type="InterPro" id="IPR029056">
    <property type="entry name" value="Ribokinase-like"/>
</dbReference>
<comment type="similarity">
    <text evidence="1">Belongs to the carbohydrate kinase PfkB family.</text>
</comment>
<dbReference type="Proteomes" id="UP000003416">
    <property type="component" value="Unassembled WGS sequence"/>
</dbReference>
<proteinExistence type="inferred from homology"/>
<dbReference type="STRING" id="763034.HMPREF9446_02978"/>
<reference evidence="5 6" key="1">
    <citation type="submission" date="2011-02" db="EMBL/GenBank/DDBJ databases">
        <authorList>
            <person name="Weinstock G."/>
            <person name="Sodergren E."/>
            <person name="Clifton S."/>
            <person name="Fulton L."/>
            <person name="Fulton B."/>
            <person name="Courtney L."/>
            <person name="Fronick C."/>
            <person name="Harrison M."/>
            <person name="Strong C."/>
            <person name="Farmer C."/>
            <person name="Delahaunty K."/>
            <person name="Markovic C."/>
            <person name="Hall O."/>
            <person name="Minx P."/>
            <person name="Tomlinson C."/>
            <person name="Mitreva M."/>
            <person name="Hou S."/>
            <person name="Chen J."/>
            <person name="Wollam A."/>
            <person name="Pepin K.H."/>
            <person name="Johnson M."/>
            <person name="Bhonagiri V."/>
            <person name="Zhang X."/>
            <person name="Suruliraj S."/>
            <person name="Warren W."/>
            <person name="Chinwalla A."/>
            <person name="Mardis E.R."/>
            <person name="Wilson R.K."/>
        </authorList>
    </citation>
    <scope>NUCLEOTIDE SEQUENCE [LARGE SCALE GENOMIC DNA]</scope>
    <source>
        <strain evidence="5 6">YIT 12057</strain>
    </source>
</reference>
<sequence>MLFFLKCAAKVIGYFEICNIFAKKISKMDKIIGLGNALVDVLVTLESDDILNEMQLPKGSMTLIDEDKLQKINACFSQMKTHLANGGSAGNAIRGMACLGAGTGFIGKVNNDFYGNFFRDSLLERGTEAKLLLSATLPSGVASTFISPDGERTFGTYLGAAATLKAEDLSLEMFKGYAYLFIEGYLVQDHDMILRAIELAKEAGLQICLDMASYNIVEEELDFFSLLINKYVDIVFANEEEAKAFTGKEPEEALDIIAKMCSIAIVKLGARGSIIRKGTEEIRVEAVPVEKVVDTTGAGDYFAAGFLYGLTCGYSLEKCARIGSLLSGDVIQVIGAELPEVQWEKIKKEISEL</sequence>
<evidence type="ECO:0000256" key="2">
    <source>
        <dbReference type="ARBA" id="ARBA00022679"/>
    </source>
</evidence>
<evidence type="ECO:0000256" key="3">
    <source>
        <dbReference type="ARBA" id="ARBA00022777"/>
    </source>
</evidence>
<dbReference type="Pfam" id="PF00294">
    <property type="entry name" value="PfkB"/>
    <property type="match status" value="1"/>
</dbReference>
<organism evidence="5 6">
    <name type="scientific">Bacteroides fluxus YIT 12057</name>
    <dbReference type="NCBI Taxonomy" id="763034"/>
    <lineage>
        <taxon>Bacteria</taxon>
        <taxon>Pseudomonadati</taxon>
        <taxon>Bacteroidota</taxon>
        <taxon>Bacteroidia</taxon>
        <taxon>Bacteroidales</taxon>
        <taxon>Bacteroidaceae</taxon>
        <taxon>Bacteroides</taxon>
    </lineage>
</organism>
<dbReference type="EMBL" id="AFBN01000094">
    <property type="protein sequence ID" value="EGF52623.1"/>
    <property type="molecule type" value="Genomic_DNA"/>
</dbReference>
<feature type="domain" description="Carbohydrate kinase PfkB" evidence="4">
    <location>
        <begin position="78"/>
        <end position="339"/>
    </location>
</feature>